<evidence type="ECO:0000313" key="2">
    <source>
        <dbReference type="EMBL" id="BDP42584.1"/>
    </source>
</evidence>
<evidence type="ECO:0000256" key="1">
    <source>
        <dbReference type="SAM" id="MobiDB-lite"/>
    </source>
</evidence>
<dbReference type="RefSeq" id="WP_264775276.1">
    <property type="nucleotide sequence ID" value="NZ_AP026560.1"/>
</dbReference>
<dbReference type="Proteomes" id="UP001064971">
    <property type="component" value="Chromosome"/>
</dbReference>
<name>A0ABM8AFK5_9DEIO</name>
<accession>A0ABM8AFK5</accession>
<reference evidence="2" key="1">
    <citation type="submission" date="2022-07" db="EMBL/GenBank/DDBJ databases">
        <title>Complete Genome Sequence of the Radioresistant Bacterium Deinococcus aetherius ST0316, Isolated from the Air Dust collected in Lower Stratosphere above Japan.</title>
        <authorList>
            <person name="Satoh K."/>
            <person name="Hagiwara K."/>
            <person name="Katsumata K."/>
            <person name="Kubo A."/>
            <person name="Yokobori S."/>
            <person name="Yamagishi A."/>
            <person name="Oono Y."/>
            <person name="Narumi I."/>
        </authorList>
    </citation>
    <scope>NUCLEOTIDE SEQUENCE</scope>
    <source>
        <strain evidence="2">ST0316</strain>
    </source>
</reference>
<organism evidence="2 3">
    <name type="scientific">Deinococcus aetherius</name>
    <dbReference type="NCBI Taxonomy" id="200252"/>
    <lineage>
        <taxon>Bacteria</taxon>
        <taxon>Thermotogati</taxon>
        <taxon>Deinococcota</taxon>
        <taxon>Deinococci</taxon>
        <taxon>Deinococcales</taxon>
        <taxon>Deinococcaceae</taxon>
        <taxon>Deinococcus</taxon>
    </lineage>
</organism>
<gene>
    <name evidence="2" type="ORF">DAETH_25530</name>
</gene>
<dbReference type="InterPro" id="IPR043502">
    <property type="entry name" value="DNA/RNA_pol_sf"/>
</dbReference>
<sequence>MSATSGLAVTKGFRECLKLTYPIAFTEIRFALLLQESLFPSWPDDLSGDAVVSRRVCALLEGRDRELRGHRYVSGDLLHDFQDRVGIKLHIQEGQWRQGRARTARLDLPVVLQRALFSELTGPGSGDLVDFITGDPLTARDIERRRALRRKERQSTPLRPGPNVEAARFLNGMRPHVFRRFERQLDQAVAYSQTLDSPRRILSNLRLLFALRQAGLDSTYQTVERTPRIYTLGWSMAQLTSSVREVLLEGALHFDLAAAQLAIIAKTWDLPWLRGVLYKHTRPGRSVWPPLLGMAGLSPEHKADFKTFLYAAAYGRSKGNLWRQVREAFGAAKATEVFATPFVTELLEGRSARLRRMRREGGILDAFGQFIRLEDRVVPQGTSRENSLLAHEAQSFEFWLMEPLLQKAREQSEFRILLWLHDGAYVAVTQPEREQRYSMQVVAEVNRRAAEAGIPTRLIVDKLGWATDDLIFLTSASGRPSHESYGGGRGRPVPMLSLQDD</sequence>
<keyword evidence="3" id="KW-1185">Reference proteome</keyword>
<protein>
    <recommendedName>
        <fullName evidence="4">DNA-directed DNA polymerase family A palm domain-containing protein</fullName>
    </recommendedName>
</protein>
<evidence type="ECO:0000313" key="3">
    <source>
        <dbReference type="Proteomes" id="UP001064971"/>
    </source>
</evidence>
<proteinExistence type="predicted"/>
<dbReference type="EMBL" id="AP026560">
    <property type="protein sequence ID" value="BDP42584.1"/>
    <property type="molecule type" value="Genomic_DNA"/>
</dbReference>
<evidence type="ECO:0008006" key="4">
    <source>
        <dbReference type="Google" id="ProtNLM"/>
    </source>
</evidence>
<feature type="region of interest" description="Disordered" evidence="1">
    <location>
        <begin position="479"/>
        <end position="501"/>
    </location>
</feature>
<dbReference type="SUPFAM" id="SSF56672">
    <property type="entry name" value="DNA/RNA polymerases"/>
    <property type="match status" value="1"/>
</dbReference>